<dbReference type="GO" id="GO:0005840">
    <property type="term" value="C:ribosome"/>
    <property type="evidence" value="ECO:0007669"/>
    <property type="project" value="InterPro"/>
</dbReference>
<dbReference type="EMBL" id="JABFAC010000006">
    <property type="protein sequence ID" value="MBA0614568.1"/>
    <property type="molecule type" value="Genomic_DNA"/>
</dbReference>
<dbReference type="Gene3D" id="2.30.30.770">
    <property type="match status" value="1"/>
</dbReference>
<dbReference type="PANTHER" id="PTHR10497">
    <property type="entry name" value="60S RIBOSOMAL PROTEIN L27"/>
    <property type="match status" value="1"/>
</dbReference>
<gene>
    <name evidence="1" type="ORF">Godav_014848</name>
</gene>
<accession>A0A7J8RL37</accession>
<dbReference type="Proteomes" id="UP000593561">
    <property type="component" value="Unassembled WGS sequence"/>
</dbReference>
<evidence type="ECO:0000313" key="1">
    <source>
        <dbReference type="EMBL" id="MBA0614568.1"/>
    </source>
</evidence>
<sequence length="65" mass="7939">MIVLQGRYTRHKEVINKSFEDETCDRRYDHYLVAWIKKYLSKVIRKNSAKKMIKKSRVKFACYSH</sequence>
<keyword evidence="2" id="KW-1185">Reference proteome</keyword>
<proteinExistence type="predicted"/>
<evidence type="ECO:0000313" key="2">
    <source>
        <dbReference type="Proteomes" id="UP000593561"/>
    </source>
</evidence>
<dbReference type="AlphaFoldDB" id="A0A7J8RL37"/>
<reference evidence="1 2" key="1">
    <citation type="journal article" date="2019" name="Genome Biol. Evol.">
        <title>Insights into the evolution of the New World diploid cottons (Gossypium, subgenus Houzingenia) based on genome sequencing.</title>
        <authorList>
            <person name="Grover C.E."/>
            <person name="Arick M.A. 2nd"/>
            <person name="Thrash A."/>
            <person name="Conover J.L."/>
            <person name="Sanders W.S."/>
            <person name="Peterson D.G."/>
            <person name="Frelichowski J.E."/>
            <person name="Scheffler J.A."/>
            <person name="Scheffler B.E."/>
            <person name="Wendel J.F."/>
        </authorList>
    </citation>
    <scope>NUCLEOTIDE SEQUENCE [LARGE SCALE GENOMIC DNA]</scope>
    <source>
        <strain evidence="1">27</strain>
        <tissue evidence="1">Leaf</tissue>
    </source>
</reference>
<dbReference type="InterPro" id="IPR001141">
    <property type="entry name" value="Ribosomal_eL27"/>
</dbReference>
<name>A0A7J8RL37_GOSDV</name>
<organism evidence="1 2">
    <name type="scientific">Gossypium davidsonii</name>
    <name type="common">Davidson's cotton</name>
    <name type="synonym">Gossypium klotzschianum subsp. davidsonii</name>
    <dbReference type="NCBI Taxonomy" id="34287"/>
    <lineage>
        <taxon>Eukaryota</taxon>
        <taxon>Viridiplantae</taxon>
        <taxon>Streptophyta</taxon>
        <taxon>Embryophyta</taxon>
        <taxon>Tracheophyta</taxon>
        <taxon>Spermatophyta</taxon>
        <taxon>Magnoliopsida</taxon>
        <taxon>eudicotyledons</taxon>
        <taxon>Gunneridae</taxon>
        <taxon>Pentapetalae</taxon>
        <taxon>rosids</taxon>
        <taxon>malvids</taxon>
        <taxon>Malvales</taxon>
        <taxon>Malvaceae</taxon>
        <taxon>Malvoideae</taxon>
        <taxon>Gossypium</taxon>
    </lineage>
</organism>
<dbReference type="GO" id="GO:0003735">
    <property type="term" value="F:structural constituent of ribosome"/>
    <property type="evidence" value="ECO:0007669"/>
    <property type="project" value="InterPro"/>
</dbReference>
<protein>
    <submittedName>
        <fullName evidence="1">Uncharacterized protein</fullName>
    </submittedName>
</protein>
<dbReference type="GO" id="GO:0006412">
    <property type="term" value="P:translation"/>
    <property type="evidence" value="ECO:0007669"/>
    <property type="project" value="InterPro"/>
</dbReference>
<dbReference type="InterPro" id="IPR038655">
    <property type="entry name" value="Ribosomal_eL27_sf"/>
</dbReference>
<comment type="caution">
    <text evidence="1">The sequence shown here is derived from an EMBL/GenBank/DDBJ whole genome shotgun (WGS) entry which is preliminary data.</text>
</comment>